<name>A0AAV4LX18_BABCB</name>
<gene>
    <name evidence="1" type="ORF">BcabD6B2_36320</name>
</gene>
<dbReference type="AlphaFoldDB" id="A0AAV4LX18"/>
<keyword evidence="2" id="KW-1185">Reference proteome</keyword>
<evidence type="ECO:0000313" key="2">
    <source>
        <dbReference type="Proteomes" id="UP001497744"/>
    </source>
</evidence>
<organism evidence="1 2">
    <name type="scientific">Babesia caballi</name>
    <dbReference type="NCBI Taxonomy" id="5871"/>
    <lineage>
        <taxon>Eukaryota</taxon>
        <taxon>Sar</taxon>
        <taxon>Alveolata</taxon>
        <taxon>Apicomplexa</taxon>
        <taxon>Aconoidasida</taxon>
        <taxon>Piroplasmida</taxon>
        <taxon>Babesiidae</taxon>
        <taxon>Babesia</taxon>
    </lineage>
</organism>
<reference evidence="1 2" key="1">
    <citation type="submission" date="2021-06" db="EMBL/GenBank/DDBJ databases">
        <title>Genome sequence of Babesia caballi.</title>
        <authorList>
            <person name="Yamagishi J."/>
            <person name="Kidaka T."/>
            <person name="Ochi A."/>
        </authorList>
    </citation>
    <scope>NUCLEOTIDE SEQUENCE [LARGE SCALE GENOMIC DNA]</scope>
    <source>
        <strain evidence="1">USDA-D6B2</strain>
    </source>
</reference>
<dbReference type="GeneID" id="94195678"/>
<proteinExistence type="predicted"/>
<comment type="caution">
    <text evidence="1">The sequence shown here is derived from an EMBL/GenBank/DDBJ whole genome shotgun (WGS) entry which is preliminary data.</text>
</comment>
<dbReference type="RefSeq" id="XP_067716266.1">
    <property type="nucleotide sequence ID" value="XM_067860165.1"/>
</dbReference>
<evidence type="ECO:0000313" key="1">
    <source>
        <dbReference type="EMBL" id="GIX64197.1"/>
    </source>
</evidence>
<dbReference type="EMBL" id="BPLF01000003">
    <property type="protein sequence ID" value="GIX64197.1"/>
    <property type="molecule type" value="Genomic_DNA"/>
</dbReference>
<accession>A0AAV4LX18</accession>
<sequence length="220" mass="24718">MFELIYGFLDVRQGQKHIHRVLTVGDEADACASIAQLLSQVHDFKTVVVEVEGPSLPGDATPSRANSLSIEDPYVARVPLECVFPEIHRRNWYRGHIFDFFTPVGNNMGLDDASDVTIISGVHVIVYVTSYSKYRTGFRSAVGFFRQNQGCAACKFLVIDVSSALHTEYDHAEAEVMRFVDREPDISVYKVNLEDEARRTFLCRSILDEAIEHISRTDGG</sequence>
<dbReference type="Proteomes" id="UP001497744">
    <property type="component" value="Unassembled WGS sequence"/>
</dbReference>
<protein>
    <submittedName>
        <fullName evidence="1">DNA polymerase III subunit alpha, putative</fullName>
    </submittedName>
</protein>